<dbReference type="InterPro" id="IPR029787">
    <property type="entry name" value="Nucleotide_cyclase"/>
</dbReference>
<dbReference type="InterPro" id="IPR000160">
    <property type="entry name" value="GGDEF_dom"/>
</dbReference>
<dbReference type="SUPFAM" id="SSF55073">
    <property type="entry name" value="Nucleotide cyclase"/>
    <property type="match status" value="1"/>
</dbReference>
<dbReference type="NCBIfam" id="TIGR00254">
    <property type="entry name" value="GGDEF"/>
    <property type="match status" value="1"/>
</dbReference>
<evidence type="ECO:0008006" key="5">
    <source>
        <dbReference type="Google" id="ProtNLM"/>
    </source>
</evidence>
<comment type="caution">
    <text evidence="3">The sequence shown here is derived from an EMBL/GenBank/DDBJ whole genome shotgun (WGS) entry which is preliminary data.</text>
</comment>
<dbReference type="Gene3D" id="3.30.70.270">
    <property type="match status" value="1"/>
</dbReference>
<evidence type="ECO:0000313" key="3">
    <source>
        <dbReference type="EMBL" id="RAI00450.1"/>
    </source>
</evidence>
<dbReference type="GO" id="GO:0003824">
    <property type="term" value="F:catalytic activity"/>
    <property type="evidence" value="ECO:0007669"/>
    <property type="project" value="UniProtKB-ARBA"/>
</dbReference>
<dbReference type="Pfam" id="PF00990">
    <property type="entry name" value="GGDEF"/>
    <property type="match status" value="1"/>
</dbReference>
<feature type="domain" description="GGDEF" evidence="2">
    <location>
        <begin position="309"/>
        <end position="442"/>
    </location>
</feature>
<keyword evidence="4" id="KW-1185">Reference proteome</keyword>
<evidence type="ECO:0000313" key="4">
    <source>
        <dbReference type="Proteomes" id="UP000249590"/>
    </source>
</evidence>
<dbReference type="FunFam" id="3.30.70.270:FF:000001">
    <property type="entry name" value="Diguanylate cyclase domain protein"/>
    <property type="match status" value="1"/>
</dbReference>
<dbReference type="SUPFAM" id="SSF141868">
    <property type="entry name" value="EAL domain-like"/>
    <property type="match status" value="1"/>
</dbReference>
<dbReference type="CDD" id="cd01948">
    <property type="entry name" value="EAL"/>
    <property type="match status" value="1"/>
</dbReference>
<dbReference type="Proteomes" id="UP000249590">
    <property type="component" value="Unassembled WGS sequence"/>
</dbReference>
<dbReference type="PANTHER" id="PTHR44757:SF2">
    <property type="entry name" value="BIOFILM ARCHITECTURE MAINTENANCE PROTEIN MBAA"/>
    <property type="match status" value="1"/>
</dbReference>
<dbReference type="Gene3D" id="3.30.450.20">
    <property type="entry name" value="PAS domain"/>
    <property type="match status" value="1"/>
</dbReference>
<reference evidence="3 4" key="1">
    <citation type="submission" date="2018-05" db="EMBL/GenBank/DDBJ databases">
        <title>Acuticoccus sediminis sp. nov., isolated from deep-sea sediment of Indian Ocean.</title>
        <authorList>
            <person name="Liu X."/>
            <person name="Lai Q."/>
            <person name="Du Y."/>
            <person name="Sun F."/>
            <person name="Zhang X."/>
            <person name="Wang S."/>
            <person name="Shao Z."/>
        </authorList>
    </citation>
    <scope>NUCLEOTIDE SEQUENCE [LARGE SCALE GENOMIC DNA]</scope>
    <source>
        <strain evidence="3 4">PTG4-2</strain>
    </source>
</reference>
<dbReference type="SUPFAM" id="SSF55785">
    <property type="entry name" value="PYP-like sensor domain (PAS domain)"/>
    <property type="match status" value="1"/>
</dbReference>
<organism evidence="3 4">
    <name type="scientific">Acuticoccus sediminis</name>
    <dbReference type="NCBI Taxonomy" id="2184697"/>
    <lineage>
        <taxon>Bacteria</taxon>
        <taxon>Pseudomonadati</taxon>
        <taxon>Pseudomonadota</taxon>
        <taxon>Alphaproteobacteria</taxon>
        <taxon>Hyphomicrobiales</taxon>
        <taxon>Amorphaceae</taxon>
        <taxon>Acuticoccus</taxon>
    </lineage>
</organism>
<dbReference type="RefSeq" id="WP_111346397.1">
    <property type="nucleotide sequence ID" value="NZ_QHHQ01000003.1"/>
</dbReference>
<dbReference type="Pfam" id="PF00563">
    <property type="entry name" value="EAL"/>
    <property type="match status" value="1"/>
</dbReference>
<name>A0A8B2NQ39_9HYPH</name>
<dbReference type="InterPro" id="IPR052155">
    <property type="entry name" value="Biofilm_reg_signaling"/>
</dbReference>
<dbReference type="PROSITE" id="PS50887">
    <property type="entry name" value="GGDEF"/>
    <property type="match status" value="1"/>
</dbReference>
<accession>A0A8B2NQ39</accession>
<feature type="domain" description="EAL" evidence="1">
    <location>
        <begin position="451"/>
        <end position="705"/>
    </location>
</feature>
<dbReference type="InterPro" id="IPR043128">
    <property type="entry name" value="Rev_trsase/Diguanyl_cyclase"/>
</dbReference>
<dbReference type="OrthoDB" id="9814202at2"/>
<dbReference type="AlphaFoldDB" id="A0A8B2NQ39"/>
<dbReference type="Gene3D" id="3.20.20.450">
    <property type="entry name" value="EAL domain"/>
    <property type="match status" value="1"/>
</dbReference>
<dbReference type="CDD" id="cd01949">
    <property type="entry name" value="GGDEF"/>
    <property type="match status" value="1"/>
</dbReference>
<dbReference type="SMART" id="SM00052">
    <property type="entry name" value="EAL"/>
    <property type="match status" value="1"/>
</dbReference>
<dbReference type="InterPro" id="IPR035965">
    <property type="entry name" value="PAS-like_dom_sf"/>
</dbReference>
<dbReference type="PANTHER" id="PTHR44757">
    <property type="entry name" value="DIGUANYLATE CYCLASE DGCP"/>
    <property type="match status" value="1"/>
</dbReference>
<proteinExistence type="predicted"/>
<dbReference type="SMART" id="SM00267">
    <property type="entry name" value="GGDEF"/>
    <property type="match status" value="1"/>
</dbReference>
<gene>
    <name evidence="3" type="ORF">DLJ53_14365</name>
</gene>
<protein>
    <recommendedName>
        <fullName evidence="5">Diguanylate cyclase (GGDEF)-like protein</fullName>
    </recommendedName>
</protein>
<evidence type="ECO:0000259" key="2">
    <source>
        <dbReference type="PROSITE" id="PS50887"/>
    </source>
</evidence>
<dbReference type="PROSITE" id="PS50883">
    <property type="entry name" value="EAL"/>
    <property type="match status" value="1"/>
</dbReference>
<dbReference type="EMBL" id="QHHQ01000003">
    <property type="protein sequence ID" value="RAI00450.1"/>
    <property type="molecule type" value="Genomic_DNA"/>
</dbReference>
<dbReference type="InterPro" id="IPR035919">
    <property type="entry name" value="EAL_sf"/>
</dbReference>
<sequence length="715" mass="78496">MLKYFNAALTKLGRAQPFDHLAGMAQLALDSGPVALVDLAPAPTVIGCSDDAVSICEQVVRMACDVDTVEVGDLDGVGLPLTGAALPFEPPWNAVLVLPMVGGGRRLAFLVFVPPSGLEARRVAHFVTAARRQVAENALTQRYRSDLKRYIMMFDHLERTANIGVWECDLVSGAMFWSDEMFRIHDRSPGEPMPSVSDALNYFIAPYNKQLEKLLLSAAVTSDPLDVTMPIRTASGRKRTVRVIAQRQHADDDGTDRLAGVLQDVTAAHEANERLWWTANHDALTRLPNRALFADRFRTALDRRRRTKHDVCLVLVDVDDFKQVNDTLGHAAGDRLLCLVAERLRKTVRTNDTVARTGGDEFSILLEDLESPGALDAVLERIRSNLDIHLGWDEQTVLVNLSAGAAVAPEHGDNEHDLTCAADLALYRMKEQRRSALALYDPSFGQAQQERAQLMVAARKALRDGAIVPHYQPQVDIASGRIVGVEALARWIDGDEVRTATEFSCALDDHELGAQIGLAVVDRAIVEIAQINRGRERKLALAVNASAGELLRDSFLKRIGSRVEAVGRDAAPITIEITEGVVFDDPHGRLAQEIHEANRKGINFSLDDFGSGVASLLHISTLPISELKVDRRFVINVEHDLAKQKVLRGIIEVARTLGLRLIVEGAETAEQVRLITELGGRYIQGHYYSRAIPFEALQRLLAEEDAGMPLSVAAG</sequence>
<dbReference type="InterPro" id="IPR001633">
    <property type="entry name" value="EAL_dom"/>
</dbReference>
<evidence type="ECO:0000259" key="1">
    <source>
        <dbReference type="PROSITE" id="PS50883"/>
    </source>
</evidence>